<dbReference type="InterPro" id="IPR025589">
    <property type="entry name" value="Toprim_C_rpt"/>
</dbReference>
<keyword evidence="4" id="KW-0479">Metal-binding</keyword>
<dbReference type="SMART" id="SM00436">
    <property type="entry name" value="TOP1Bc"/>
    <property type="match status" value="1"/>
</dbReference>
<keyword evidence="7" id="KW-0238">DNA-binding</keyword>
<evidence type="ECO:0000256" key="8">
    <source>
        <dbReference type="ARBA" id="ARBA00023235"/>
    </source>
</evidence>
<dbReference type="GO" id="GO:0006265">
    <property type="term" value="P:DNA topological change"/>
    <property type="evidence" value="ECO:0007669"/>
    <property type="project" value="InterPro"/>
</dbReference>
<dbReference type="NCBIfam" id="TIGR01056">
    <property type="entry name" value="topB"/>
    <property type="match status" value="1"/>
</dbReference>
<evidence type="ECO:0000256" key="2">
    <source>
        <dbReference type="ARBA" id="ARBA00009446"/>
    </source>
</evidence>
<dbReference type="Pfam" id="PF01751">
    <property type="entry name" value="Toprim"/>
    <property type="match status" value="1"/>
</dbReference>
<dbReference type="GO" id="GO:0006310">
    <property type="term" value="P:DNA recombination"/>
    <property type="evidence" value="ECO:0007669"/>
    <property type="project" value="TreeGrafter"/>
</dbReference>
<dbReference type="GO" id="GO:0003677">
    <property type="term" value="F:DNA binding"/>
    <property type="evidence" value="ECO:0007669"/>
    <property type="project" value="UniProtKB-KW"/>
</dbReference>
<evidence type="ECO:0000256" key="1">
    <source>
        <dbReference type="ARBA" id="ARBA00000213"/>
    </source>
</evidence>
<comment type="similarity">
    <text evidence="2">Belongs to the type IA topoisomerase family.</text>
</comment>
<dbReference type="InterPro" id="IPR013826">
    <property type="entry name" value="Topo_IA_cen_sub3"/>
</dbReference>
<protein>
    <recommendedName>
        <fullName evidence="3">DNA topoisomerase</fullName>
        <ecNumber evidence="3">5.6.2.1</ecNumber>
    </recommendedName>
    <alternativeName>
        <fullName evidence="12">Omega-protein</fullName>
    </alternativeName>
    <alternativeName>
        <fullName evidence="11">Relaxing enzyme</fullName>
    </alternativeName>
    <alternativeName>
        <fullName evidence="9">Swivelase</fullName>
    </alternativeName>
    <alternativeName>
        <fullName evidence="10">Untwisting enzyme</fullName>
    </alternativeName>
</protein>
<dbReference type="Pfam" id="PF01131">
    <property type="entry name" value="Topoisom_bac"/>
    <property type="match status" value="1"/>
</dbReference>
<dbReference type="Proteomes" id="UP000553059">
    <property type="component" value="Unassembled WGS sequence"/>
</dbReference>
<dbReference type="InterPro" id="IPR013824">
    <property type="entry name" value="Topo_IA_cen_sub1"/>
</dbReference>
<proteinExistence type="inferred from homology"/>
<evidence type="ECO:0000256" key="10">
    <source>
        <dbReference type="ARBA" id="ARBA00031985"/>
    </source>
</evidence>
<dbReference type="Gene3D" id="3.40.50.140">
    <property type="match status" value="1"/>
</dbReference>
<dbReference type="GO" id="GO:0046872">
    <property type="term" value="F:metal ion binding"/>
    <property type="evidence" value="ECO:0007669"/>
    <property type="project" value="UniProtKB-KW"/>
</dbReference>
<dbReference type="InterPro" id="IPR023406">
    <property type="entry name" value="Topo_IA_AS"/>
</dbReference>
<dbReference type="GO" id="GO:0006281">
    <property type="term" value="P:DNA repair"/>
    <property type="evidence" value="ECO:0007669"/>
    <property type="project" value="TreeGrafter"/>
</dbReference>
<evidence type="ECO:0000259" key="15">
    <source>
        <dbReference type="PROSITE" id="PS52039"/>
    </source>
</evidence>
<sequence>MGKTLIIAEKPSQAREYAKTLGVKGKGEGYFENDDYIISWCIGHLFELKPPETYMDLFKVGKRWGIHRLPVLPQLGEFQYELKPSTLKQYNVLQRLLKSQEVRQVICGTDADREGQLLFQEVWDTLGSKKPLFRLWISSLTQEAIREGMSKLRPFHEVEGLAQAGYGRSYGDWDFGMNLTEGFTALFGSFDPVRKKPNVISIGRVQTPTLALVVEREWVIQNFVPISYVELEAEFESAKGCYKGKWFDKDGLASHGQTKEAEKDQETDKDKHILDLERGKAILAKVQGRPGKVCSVKDKESTEPHPLLFDLTSLTVTASKRYGFGAEKVLKIAQSLYEKKAITYPRTDCNYLPPDMLPKLKVHLKALEQGPFEQWAKEALDRPLPKGKRVINEITAHHAIIPTTERIAQNLSPDEQKIWEMIVLRFLSIWFPPARYAEREIITVVEDEFFLTKEKTLLEPGWKRVEKTGKHSEDSAPKLPSLSQEERVETRSCQVLQKETKPPKRYTQGDLIKAMEGAGKEVEDETLRRQLKGKGLGTVATRGAIIENLLTRGYILQQQKVLVPTEKGMELIRLIKERLPRAQLLISAEMTGQMEYELAQVERGEIPLSRYMEKVELAVRGIIEELRHYEATHGKKPLAFAPQKQGTQGRKSKSNQESRSQEPHAPKTDKAKDGKESSASASEDSLGTCPSCGGGVEEREKGYGCQNWKNGCPFILWKNPICGKVLTPAQVKSLLKKGRTNLIKGFRSKNGKSFAAYLVWENPSSGKLKFEFERNNPAKPG</sequence>
<dbReference type="InterPro" id="IPR000380">
    <property type="entry name" value="Topo_IA"/>
</dbReference>
<evidence type="ECO:0000256" key="4">
    <source>
        <dbReference type="ARBA" id="ARBA00022723"/>
    </source>
</evidence>
<evidence type="ECO:0000256" key="3">
    <source>
        <dbReference type="ARBA" id="ARBA00012891"/>
    </source>
</evidence>
<evidence type="ECO:0000256" key="12">
    <source>
        <dbReference type="ARBA" id="ARBA00032877"/>
    </source>
</evidence>
<reference evidence="16 17" key="1">
    <citation type="journal article" date="2020" name="Biotechnol. Biofuels">
        <title>New insights from the biogas microbiome by comprehensive genome-resolved metagenomics of nearly 1600 species originating from multiple anaerobic digesters.</title>
        <authorList>
            <person name="Campanaro S."/>
            <person name="Treu L."/>
            <person name="Rodriguez-R L.M."/>
            <person name="Kovalovszki A."/>
            <person name="Ziels R.M."/>
            <person name="Maus I."/>
            <person name="Zhu X."/>
            <person name="Kougias P.G."/>
            <person name="Basile A."/>
            <person name="Luo G."/>
            <person name="Schluter A."/>
            <person name="Konstantinidis K.T."/>
            <person name="Angelidaki I."/>
        </authorList>
    </citation>
    <scope>NUCLEOTIDE SEQUENCE [LARGE SCALE GENOMIC DNA]</scope>
    <source>
        <strain evidence="16">AS05jafATM_4</strain>
    </source>
</reference>
<dbReference type="GO" id="GO:0043597">
    <property type="term" value="C:cytoplasmic replication fork"/>
    <property type="evidence" value="ECO:0007669"/>
    <property type="project" value="TreeGrafter"/>
</dbReference>
<dbReference type="SMART" id="SM00437">
    <property type="entry name" value="TOP1Ac"/>
    <property type="match status" value="1"/>
</dbReference>
<evidence type="ECO:0000256" key="6">
    <source>
        <dbReference type="ARBA" id="ARBA00023029"/>
    </source>
</evidence>
<dbReference type="CDD" id="cd00186">
    <property type="entry name" value="TOP1Ac"/>
    <property type="match status" value="1"/>
</dbReference>
<dbReference type="PANTHER" id="PTHR11390:SF21">
    <property type="entry name" value="DNA TOPOISOMERASE 3-ALPHA"/>
    <property type="match status" value="1"/>
</dbReference>
<gene>
    <name evidence="16" type="ORF">GX523_06380</name>
</gene>
<dbReference type="InterPro" id="IPR013497">
    <property type="entry name" value="Topo_IA_cen"/>
</dbReference>
<feature type="compositionally biased region" description="Basic and acidic residues" evidence="13">
    <location>
        <begin position="654"/>
        <end position="676"/>
    </location>
</feature>
<evidence type="ECO:0000313" key="17">
    <source>
        <dbReference type="Proteomes" id="UP000553059"/>
    </source>
</evidence>
<dbReference type="SUPFAM" id="SSF56712">
    <property type="entry name" value="Prokaryotic type I DNA topoisomerase"/>
    <property type="match status" value="1"/>
</dbReference>
<dbReference type="InterPro" id="IPR034144">
    <property type="entry name" value="TOPRIM_TopoIII"/>
</dbReference>
<evidence type="ECO:0000256" key="11">
    <source>
        <dbReference type="ARBA" id="ARBA00032235"/>
    </source>
</evidence>
<dbReference type="Gene3D" id="1.10.460.10">
    <property type="entry name" value="Topoisomerase I, domain 2"/>
    <property type="match status" value="1"/>
</dbReference>
<evidence type="ECO:0000259" key="14">
    <source>
        <dbReference type="PROSITE" id="PS50880"/>
    </source>
</evidence>
<dbReference type="SMART" id="SM00493">
    <property type="entry name" value="TOPRIM"/>
    <property type="match status" value="1"/>
</dbReference>
<evidence type="ECO:0000313" key="16">
    <source>
        <dbReference type="EMBL" id="HHY26367.1"/>
    </source>
</evidence>
<dbReference type="PROSITE" id="PS52039">
    <property type="entry name" value="TOPO_IA_2"/>
    <property type="match status" value="1"/>
</dbReference>
<evidence type="ECO:0000256" key="9">
    <source>
        <dbReference type="ARBA" id="ARBA00030003"/>
    </source>
</evidence>
<feature type="domain" description="Toprim" evidence="14">
    <location>
        <begin position="3"/>
        <end position="141"/>
    </location>
</feature>
<dbReference type="GO" id="GO:0003917">
    <property type="term" value="F:DNA topoisomerase type I (single strand cut, ATP-independent) activity"/>
    <property type="evidence" value="ECO:0007669"/>
    <property type="project" value="UniProtKB-EC"/>
</dbReference>
<dbReference type="CDD" id="cd03362">
    <property type="entry name" value="TOPRIM_TopoIA_TopoIII"/>
    <property type="match status" value="1"/>
</dbReference>
<dbReference type="InterPro" id="IPR013825">
    <property type="entry name" value="Topo_IA_cen_sub2"/>
</dbReference>
<name>A0A7C7D502_9FIRM</name>
<keyword evidence="5" id="KW-0460">Magnesium</keyword>
<accession>A0A7C7D502</accession>
<dbReference type="AlphaFoldDB" id="A0A7C7D502"/>
<dbReference type="Gene3D" id="2.70.20.10">
    <property type="entry name" value="Topoisomerase I, domain 3"/>
    <property type="match status" value="1"/>
</dbReference>
<evidence type="ECO:0000256" key="5">
    <source>
        <dbReference type="ARBA" id="ARBA00022842"/>
    </source>
</evidence>
<feature type="region of interest" description="Disordered" evidence="13">
    <location>
        <begin position="634"/>
        <end position="690"/>
    </location>
</feature>
<organism evidence="16 17">
    <name type="scientific">Desulfitobacterium dehalogenans</name>
    <dbReference type="NCBI Taxonomy" id="36854"/>
    <lineage>
        <taxon>Bacteria</taxon>
        <taxon>Bacillati</taxon>
        <taxon>Bacillota</taxon>
        <taxon>Clostridia</taxon>
        <taxon>Eubacteriales</taxon>
        <taxon>Desulfitobacteriaceae</taxon>
        <taxon>Desulfitobacterium</taxon>
    </lineage>
</organism>
<dbReference type="InterPro" id="IPR006171">
    <property type="entry name" value="TOPRIM_dom"/>
</dbReference>
<dbReference type="Pfam" id="PF13342">
    <property type="entry name" value="Toprim_Crpt"/>
    <property type="match status" value="1"/>
</dbReference>
<dbReference type="PRINTS" id="PR00417">
    <property type="entry name" value="PRTPISMRASEI"/>
</dbReference>
<feature type="compositionally biased region" description="Basic and acidic residues" evidence="13">
    <location>
        <begin position="466"/>
        <end position="476"/>
    </location>
</feature>
<dbReference type="EMBL" id="DUTF01000144">
    <property type="protein sequence ID" value="HHY26367.1"/>
    <property type="molecule type" value="Genomic_DNA"/>
</dbReference>
<comment type="caution">
    <text evidence="16">The sequence shown here is derived from an EMBL/GenBank/DDBJ whole genome shotgun (WGS) entry which is preliminary data.</text>
</comment>
<dbReference type="NCBIfam" id="NF005829">
    <property type="entry name" value="PRK07726.1"/>
    <property type="match status" value="1"/>
</dbReference>
<dbReference type="InterPro" id="IPR003602">
    <property type="entry name" value="Topo_IA_DNA-bd_dom"/>
</dbReference>
<feature type="region of interest" description="Disordered" evidence="13">
    <location>
        <begin position="466"/>
        <end position="495"/>
    </location>
</feature>
<evidence type="ECO:0000256" key="13">
    <source>
        <dbReference type="SAM" id="MobiDB-lite"/>
    </source>
</evidence>
<dbReference type="EC" id="5.6.2.1" evidence="3"/>
<dbReference type="InterPro" id="IPR003601">
    <property type="entry name" value="Topo_IA_2"/>
</dbReference>
<dbReference type="InterPro" id="IPR023405">
    <property type="entry name" value="Topo_IA_core_domain"/>
</dbReference>
<comment type="catalytic activity">
    <reaction evidence="1">
        <text>ATP-independent breakage of single-stranded DNA, followed by passage and rejoining.</text>
        <dbReference type="EC" id="5.6.2.1"/>
    </reaction>
</comment>
<dbReference type="InterPro" id="IPR005738">
    <property type="entry name" value="TopoIII"/>
</dbReference>
<evidence type="ECO:0000256" key="7">
    <source>
        <dbReference type="ARBA" id="ARBA00023125"/>
    </source>
</evidence>
<dbReference type="PANTHER" id="PTHR11390">
    <property type="entry name" value="PROKARYOTIC DNA TOPOISOMERASE"/>
    <property type="match status" value="1"/>
</dbReference>
<dbReference type="PROSITE" id="PS00396">
    <property type="entry name" value="TOPO_IA_1"/>
    <property type="match status" value="1"/>
</dbReference>
<keyword evidence="6" id="KW-0799">Topoisomerase</keyword>
<dbReference type="PROSITE" id="PS50880">
    <property type="entry name" value="TOPRIM"/>
    <property type="match status" value="1"/>
</dbReference>
<feature type="domain" description="Topo IA-type catalytic" evidence="15">
    <location>
        <begin position="158"/>
        <end position="623"/>
    </location>
</feature>
<dbReference type="Gene3D" id="1.10.290.10">
    <property type="entry name" value="Topoisomerase I, domain 4"/>
    <property type="match status" value="1"/>
</dbReference>
<keyword evidence="8 16" id="KW-0413">Isomerase</keyword>